<dbReference type="KEGG" id="ckw:CKALI_03730"/>
<gene>
    <name evidence="3" type="ORF">CKALI_03730</name>
</gene>
<sequence length="343" mass="38176">MPRLFIINAPSAKNSSEDRRKLKDVEFALKNSTWGSRVPYTNPKNDVREKDILLVGLGYFNPAGSTSPRQDDSAHVTAGFQKFLMCRVTSDPRQSKAPLWPDEVSQNSINYVTQLPFELIADGGQLMNADFSSEYVNAVKVSRNSSLPTLVNLSDAEANHIASVVGTESWEHLIGHQKDTPDIDALFPPEDEDANEDDIETSAGRESDPKVRRAIELRAVLLARQYYESQGWTVREEGKPFDLECTRDNDSPLLVEVKGKRATSPGKIIVTRNEIKSARGNRQDLFIVTAISIERSDADIVASGGVCNLFSNWTPRDEDLEATTFDYTIPWNSAVEVDINEPS</sequence>
<feature type="domain" description="Protein NO VEIN C-terminal" evidence="2">
    <location>
        <begin position="216"/>
        <end position="291"/>
    </location>
</feature>
<dbReference type="RefSeq" id="WP_156192010.1">
    <property type="nucleotide sequence ID" value="NZ_CP046452.1"/>
</dbReference>
<organism evidence="3 4">
    <name type="scientific">Corynebacterium kalinowskii</name>
    <dbReference type="NCBI Taxonomy" id="2675216"/>
    <lineage>
        <taxon>Bacteria</taxon>
        <taxon>Bacillati</taxon>
        <taxon>Actinomycetota</taxon>
        <taxon>Actinomycetes</taxon>
        <taxon>Mycobacteriales</taxon>
        <taxon>Corynebacteriaceae</taxon>
        <taxon>Corynebacterium</taxon>
    </lineage>
</organism>
<evidence type="ECO:0000313" key="4">
    <source>
        <dbReference type="Proteomes" id="UP000427071"/>
    </source>
</evidence>
<dbReference type="Pfam" id="PF13020">
    <property type="entry name" value="NOV_C"/>
    <property type="match status" value="1"/>
</dbReference>
<dbReference type="EMBL" id="CP046452">
    <property type="protein sequence ID" value="QGU01627.1"/>
    <property type="molecule type" value="Genomic_DNA"/>
</dbReference>
<evidence type="ECO:0000259" key="2">
    <source>
        <dbReference type="Pfam" id="PF13020"/>
    </source>
</evidence>
<dbReference type="InterPro" id="IPR024975">
    <property type="entry name" value="NOV_C"/>
</dbReference>
<protein>
    <recommendedName>
        <fullName evidence="2">Protein NO VEIN C-terminal domain-containing protein</fullName>
    </recommendedName>
</protein>
<reference evidence="4" key="1">
    <citation type="submission" date="2019-11" db="EMBL/GenBank/DDBJ databases">
        <title>Complete genome sequence of Corynebacterium kalinowskii 1959, a novel Corynebacterium species isolated from soil of a small paddock in Vilsendorf, Germany.</title>
        <authorList>
            <person name="Schaffert L."/>
            <person name="Ruwe M."/>
            <person name="Milse J."/>
            <person name="Hanuschka K."/>
            <person name="Ortseifen V."/>
            <person name="Droste J."/>
            <person name="Brandt D."/>
            <person name="Schlueter L."/>
            <person name="Kutter Y."/>
            <person name="Vinke S."/>
            <person name="Viehoefer P."/>
            <person name="Jacob L."/>
            <person name="Luebke N.-C."/>
            <person name="Schulte-Berndt E."/>
            <person name="Hain C."/>
            <person name="Linder M."/>
            <person name="Schmidt P."/>
            <person name="Wollenschlaeger L."/>
            <person name="Luttermann T."/>
            <person name="Thieme E."/>
            <person name="Hassa J."/>
            <person name="Haak M."/>
            <person name="Wittchen M."/>
            <person name="Mentz A."/>
            <person name="Persicke M."/>
            <person name="Busche T."/>
            <person name="Ruckert C."/>
        </authorList>
    </citation>
    <scope>NUCLEOTIDE SEQUENCE [LARGE SCALE GENOMIC DNA]</scope>
    <source>
        <strain evidence="4">1959</strain>
    </source>
</reference>
<feature type="compositionally biased region" description="Acidic residues" evidence="1">
    <location>
        <begin position="189"/>
        <end position="200"/>
    </location>
</feature>
<dbReference type="Proteomes" id="UP000427071">
    <property type="component" value="Chromosome"/>
</dbReference>
<proteinExistence type="predicted"/>
<accession>A0A6B8VPY0</accession>
<evidence type="ECO:0000313" key="3">
    <source>
        <dbReference type="EMBL" id="QGU01627.1"/>
    </source>
</evidence>
<keyword evidence="4" id="KW-1185">Reference proteome</keyword>
<feature type="region of interest" description="Disordered" evidence="1">
    <location>
        <begin position="188"/>
        <end position="208"/>
    </location>
</feature>
<name>A0A6B8VPY0_9CORY</name>
<dbReference type="AlphaFoldDB" id="A0A6B8VPY0"/>
<evidence type="ECO:0000256" key="1">
    <source>
        <dbReference type="SAM" id="MobiDB-lite"/>
    </source>
</evidence>